<dbReference type="SUPFAM" id="SSF81342">
    <property type="entry name" value="Transmembrane di-heme cytochromes"/>
    <property type="match status" value="1"/>
</dbReference>
<accession>A0A1Q8ZS91</accession>
<feature type="transmembrane region" description="Helical" evidence="13">
    <location>
        <begin position="166"/>
        <end position="187"/>
    </location>
</feature>
<keyword evidence="5" id="KW-0349">Heme</keyword>
<comment type="cofactor">
    <cofactor evidence="1">
        <name>heme b</name>
        <dbReference type="ChEBI" id="CHEBI:60344"/>
    </cofactor>
</comment>
<keyword evidence="7" id="KW-0479">Metal-binding</keyword>
<keyword evidence="9 13" id="KW-1133">Transmembrane helix</keyword>
<dbReference type="Proteomes" id="UP000186894">
    <property type="component" value="Unassembled WGS sequence"/>
</dbReference>
<dbReference type="InterPro" id="IPR011577">
    <property type="entry name" value="Cyt_b561_bac/Ni-Hgenase"/>
</dbReference>
<feature type="domain" description="Cytochrome b561 bacterial/Ni-hydrogenase" evidence="14">
    <location>
        <begin position="25"/>
        <end position="198"/>
    </location>
</feature>
<comment type="similarity">
    <text evidence="12">Belongs to the cytochrome b561 family.</text>
</comment>
<dbReference type="PANTHER" id="PTHR30529">
    <property type="entry name" value="CYTOCHROME B561"/>
    <property type="match status" value="1"/>
</dbReference>
<name>A0A1Q8ZS91_9HYPH</name>
<evidence type="ECO:0000256" key="2">
    <source>
        <dbReference type="ARBA" id="ARBA00004651"/>
    </source>
</evidence>
<dbReference type="GO" id="GO:0009055">
    <property type="term" value="F:electron transfer activity"/>
    <property type="evidence" value="ECO:0007669"/>
    <property type="project" value="InterPro"/>
</dbReference>
<dbReference type="GO" id="GO:0005886">
    <property type="term" value="C:plasma membrane"/>
    <property type="evidence" value="ECO:0007669"/>
    <property type="project" value="UniProtKB-SubCell"/>
</dbReference>
<organism evidence="15 16">
    <name type="scientific">Rhizobium oryziradicis</name>
    <dbReference type="NCBI Taxonomy" id="1867956"/>
    <lineage>
        <taxon>Bacteria</taxon>
        <taxon>Pseudomonadati</taxon>
        <taxon>Pseudomonadota</taxon>
        <taxon>Alphaproteobacteria</taxon>
        <taxon>Hyphomicrobiales</taxon>
        <taxon>Rhizobiaceae</taxon>
        <taxon>Rhizobium/Agrobacterium group</taxon>
        <taxon>Rhizobium</taxon>
    </lineage>
</organism>
<evidence type="ECO:0000256" key="1">
    <source>
        <dbReference type="ARBA" id="ARBA00001970"/>
    </source>
</evidence>
<sequence length="207" mass="22606">MNNLDLSSRTTSADEKRLRNSTATYGLIAVLFHWTIALLFIAQLALGYLMSGDDVDPALQFNLFQYHKSIGFVVLALAIPRVIWSMLSTKPHPPAGTGRVAHIGARLAHAALLFLTVAVPLAGWAVVSTSPLQIPSYVFDIVVIPGLPLEISDASEALWTDVHETLAYLAAAIVLLHVAAAVWHHVIRKDVTLKRMMPLVSRRKSAK</sequence>
<reference evidence="15 16" key="1">
    <citation type="submission" date="2016-09" db="EMBL/GenBank/DDBJ databases">
        <title>Rhizobium oryziradicis sp. nov., isolated from the root of rice.</title>
        <authorList>
            <person name="Zhao J."/>
            <person name="Zhang X."/>
        </authorList>
    </citation>
    <scope>NUCLEOTIDE SEQUENCE [LARGE SCALE GENOMIC DNA]</scope>
    <source>
        <strain evidence="15 16">N19</strain>
    </source>
</reference>
<evidence type="ECO:0000313" key="16">
    <source>
        <dbReference type="Proteomes" id="UP000186894"/>
    </source>
</evidence>
<evidence type="ECO:0000256" key="13">
    <source>
        <dbReference type="SAM" id="Phobius"/>
    </source>
</evidence>
<keyword evidence="16" id="KW-1185">Reference proteome</keyword>
<dbReference type="InterPro" id="IPR016174">
    <property type="entry name" value="Di-haem_cyt_TM"/>
</dbReference>
<feature type="transmembrane region" description="Helical" evidence="13">
    <location>
        <begin position="107"/>
        <end position="127"/>
    </location>
</feature>
<gene>
    <name evidence="15" type="ORF">BJF95_05055</name>
</gene>
<dbReference type="Gene3D" id="1.20.950.20">
    <property type="entry name" value="Transmembrane di-heme cytochromes, Chain C"/>
    <property type="match status" value="1"/>
</dbReference>
<keyword evidence="6 13" id="KW-0812">Transmembrane</keyword>
<dbReference type="GO" id="GO:0022904">
    <property type="term" value="P:respiratory electron transport chain"/>
    <property type="evidence" value="ECO:0007669"/>
    <property type="project" value="InterPro"/>
</dbReference>
<evidence type="ECO:0000256" key="4">
    <source>
        <dbReference type="ARBA" id="ARBA00022475"/>
    </source>
</evidence>
<dbReference type="RefSeq" id="WP_075639450.1">
    <property type="nucleotide sequence ID" value="NZ_MKIM01000026.1"/>
</dbReference>
<feature type="transmembrane region" description="Helical" evidence="13">
    <location>
        <begin position="69"/>
        <end position="87"/>
    </location>
</feature>
<comment type="subcellular location">
    <subcellularLocation>
        <location evidence="2">Cell membrane</location>
        <topology evidence="2">Multi-pass membrane protein</topology>
    </subcellularLocation>
</comment>
<keyword evidence="10" id="KW-0408">Iron</keyword>
<keyword evidence="4" id="KW-1003">Cell membrane</keyword>
<comment type="caution">
    <text evidence="15">The sequence shown here is derived from an EMBL/GenBank/DDBJ whole genome shotgun (WGS) entry which is preliminary data.</text>
</comment>
<dbReference type="GO" id="GO:0046872">
    <property type="term" value="F:metal ion binding"/>
    <property type="evidence" value="ECO:0007669"/>
    <property type="project" value="UniProtKB-KW"/>
</dbReference>
<dbReference type="STRING" id="1867956.BJF95_05055"/>
<evidence type="ECO:0000259" key="14">
    <source>
        <dbReference type="Pfam" id="PF01292"/>
    </source>
</evidence>
<evidence type="ECO:0000256" key="10">
    <source>
        <dbReference type="ARBA" id="ARBA00023004"/>
    </source>
</evidence>
<evidence type="ECO:0000256" key="12">
    <source>
        <dbReference type="ARBA" id="ARBA00037975"/>
    </source>
</evidence>
<dbReference type="EMBL" id="MKIM01000026">
    <property type="protein sequence ID" value="OLP44947.1"/>
    <property type="molecule type" value="Genomic_DNA"/>
</dbReference>
<evidence type="ECO:0000256" key="11">
    <source>
        <dbReference type="ARBA" id="ARBA00023136"/>
    </source>
</evidence>
<evidence type="ECO:0000256" key="3">
    <source>
        <dbReference type="ARBA" id="ARBA00022448"/>
    </source>
</evidence>
<keyword evidence="3" id="KW-0813">Transport</keyword>
<evidence type="ECO:0000256" key="9">
    <source>
        <dbReference type="ARBA" id="ARBA00022989"/>
    </source>
</evidence>
<dbReference type="OrthoDB" id="1247465at2"/>
<keyword evidence="8" id="KW-0249">Electron transport</keyword>
<dbReference type="PANTHER" id="PTHR30529:SF7">
    <property type="entry name" value="CYTOCHROME B561 BACTERIAL_NI-HYDROGENASE DOMAIN-CONTAINING PROTEIN"/>
    <property type="match status" value="1"/>
</dbReference>
<dbReference type="GO" id="GO:0020037">
    <property type="term" value="F:heme binding"/>
    <property type="evidence" value="ECO:0007669"/>
    <property type="project" value="TreeGrafter"/>
</dbReference>
<feature type="transmembrane region" description="Helical" evidence="13">
    <location>
        <begin position="25"/>
        <end position="49"/>
    </location>
</feature>
<evidence type="ECO:0000256" key="7">
    <source>
        <dbReference type="ARBA" id="ARBA00022723"/>
    </source>
</evidence>
<evidence type="ECO:0000256" key="6">
    <source>
        <dbReference type="ARBA" id="ARBA00022692"/>
    </source>
</evidence>
<keyword evidence="11 13" id="KW-0472">Membrane</keyword>
<evidence type="ECO:0000256" key="5">
    <source>
        <dbReference type="ARBA" id="ARBA00022617"/>
    </source>
</evidence>
<evidence type="ECO:0000313" key="15">
    <source>
        <dbReference type="EMBL" id="OLP44947.1"/>
    </source>
</evidence>
<proteinExistence type="inferred from homology"/>
<dbReference type="InterPro" id="IPR052168">
    <property type="entry name" value="Cytochrome_b561_oxidase"/>
</dbReference>
<protein>
    <submittedName>
        <fullName evidence="15">Cytochrome B</fullName>
    </submittedName>
</protein>
<dbReference type="Pfam" id="PF01292">
    <property type="entry name" value="Ni_hydr_CYTB"/>
    <property type="match status" value="1"/>
</dbReference>
<evidence type="ECO:0000256" key="8">
    <source>
        <dbReference type="ARBA" id="ARBA00022982"/>
    </source>
</evidence>
<dbReference type="AlphaFoldDB" id="A0A1Q8ZS91"/>